<dbReference type="RefSeq" id="WP_013043704.1">
    <property type="nucleotide sequence ID" value="NC_014008.1"/>
</dbReference>
<dbReference type="AlphaFoldDB" id="D5EKS5"/>
<keyword evidence="1" id="KW-1133">Transmembrane helix</keyword>
<sequence>MYFDPRGILFFMLNAVLLHLSLMVNTASSAWSIQLILVGPMLVLPALYMRHSAYFLCTLFTGLWLDAAYPTDSGLFTIGLLGTGAFVFSMRMRFRAENNYHPNIIAHITNAVLFLLLILSCDAALYSVPGFWIQTLLNAGLSHLALLLIAPWFFNLQRLLLEVLHLDPEPEDLPLL</sequence>
<keyword evidence="1" id="KW-0472">Membrane</keyword>
<dbReference type="STRING" id="583355.Caka_1964"/>
<feature type="transmembrane region" description="Helical" evidence="1">
    <location>
        <begin position="7"/>
        <end position="24"/>
    </location>
</feature>
<feature type="transmembrane region" description="Helical" evidence="1">
    <location>
        <begin position="75"/>
        <end position="92"/>
    </location>
</feature>
<evidence type="ECO:0008006" key="4">
    <source>
        <dbReference type="Google" id="ProtNLM"/>
    </source>
</evidence>
<feature type="transmembrane region" description="Helical" evidence="1">
    <location>
        <begin position="53"/>
        <end position="69"/>
    </location>
</feature>
<evidence type="ECO:0000313" key="3">
    <source>
        <dbReference type="Proteomes" id="UP000000925"/>
    </source>
</evidence>
<dbReference type="EMBL" id="CP001998">
    <property type="protein sequence ID" value="ADE54982.1"/>
    <property type="molecule type" value="Genomic_DNA"/>
</dbReference>
<organism evidence="2 3">
    <name type="scientific">Coraliomargarita akajimensis (strain DSM 45221 / IAM 15411 / JCM 23193 / KCTC 12865 / 04OKA010-24)</name>
    <dbReference type="NCBI Taxonomy" id="583355"/>
    <lineage>
        <taxon>Bacteria</taxon>
        <taxon>Pseudomonadati</taxon>
        <taxon>Verrucomicrobiota</taxon>
        <taxon>Opitutia</taxon>
        <taxon>Puniceicoccales</taxon>
        <taxon>Coraliomargaritaceae</taxon>
        <taxon>Coraliomargarita</taxon>
    </lineage>
</organism>
<gene>
    <name evidence="2" type="ordered locus">Caka_1964</name>
</gene>
<dbReference type="KEGG" id="caa:Caka_1964"/>
<name>D5EKS5_CORAD</name>
<feature type="transmembrane region" description="Helical" evidence="1">
    <location>
        <begin position="104"/>
        <end position="125"/>
    </location>
</feature>
<feature type="transmembrane region" description="Helical" evidence="1">
    <location>
        <begin position="30"/>
        <end position="48"/>
    </location>
</feature>
<proteinExistence type="predicted"/>
<keyword evidence="3" id="KW-1185">Reference proteome</keyword>
<accession>D5EKS5</accession>
<keyword evidence="1" id="KW-0812">Transmembrane</keyword>
<evidence type="ECO:0000256" key="1">
    <source>
        <dbReference type="SAM" id="Phobius"/>
    </source>
</evidence>
<dbReference type="OrthoDB" id="194448at2"/>
<protein>
    <recommendedName>
        <fullName evidence="4">Rod shape-determining protein MreD</fullName>
    </recommendedName>
</protein>
<evidence type="ECO:0000313" key="2">
    <source>
        <dbReference type="EMBL" id="ADE54982.1"/>
    </source>
</evidence>
<dbReference type="HOGENOM" id="CLU_1522682_0_0_0"/>
<reference evidence="2 3" key="1">
    <citation type="journal article" date="2010" name="Stand. Genomic Sci.">
        <title>Complete genome sequence of Coraliomargarita akajimensis type strain (04OKA010-24).</title>
        <authorList>
            <person name="Mavromatis K."/>
            <person name="Abt B."/>
            <person name="Brambilla E."/>
            <person name="Lapidus A."/>
            <person name="Copeland A."/>
            <person name="Deshpande S."/>
            <person name="Nolan M."/>
            <person name="Lucas S."/>
            <person name="Tice H."/>
            <person name="Cheng J.F."/>
            <person name="Han C."/>
            <person name="Detter J.C."/>
            <person name="Woyke T."/>
            <person name="Goodwin L."/>
            <person name="Pitluck S."/>
            <person name="Held B."/>
            <person name="Brettin T."/>
            <person name="Tapia R."/>
            <person name="Ivanova N."/>
            <person name="Mikhailova N."/>
            <person name="Pati A."/>
            <person name="Liolios K."/>
            <person name="Chen A."/>
            <person name="Palaniappan K."/>
            <person name="Land M."/>
            <person name="Hauser L."/>
            <person name="Chang Y.J."/>
            <person name="Jeffries C.D."/>
            <person name="Rohde M."/>
            <person name="Goker M."/>
            <person name="Bristow J."/>
            <person name="Eisen J.A."/>
            <person name="Markowitz V."/>
            <person name="Hugenholtz P."/>
            <person name="Klenk H.P."/>
            <person name="Kyrpides N.C."/>
        </authorList>
    </citation>
    <scope>NUCLEOTIDE SEQUENCE [LARGE SCALE GENOMIC DNA]</scope>
    <source>
        <strain evidence="3">DSM 45221 / IAM 15411 / JCM 23193 / KCTC 12865</strain>
    </source>
</reference>
<dbReference type="Proteomes" id="UP000000925">
    <property type="component" value="Chromosome"/>
</dbReference>
<feature type="transmembrane region" description="Helical" evidence="1">
    <location>
        <begin position="131"/>
        <end position="154"/>
    </location>
</feature>